<accession>A0A9P1C6I3</accession>
<gene>
    <name evidence="2" type="ORF">C1SCF055_LOCUS13299</name>
</gene>
<dbReference type="OrthoDB" id="415105at2759"/>
<sequence>MARGPTAHMALWLLTTWMAGASASQVVFVDPLACEASSCCANFVQQEGSPASAVNSALNASGSWYFVYQGKEAAVQDVVPSEMLLQSVPALLRGYCMTWKQTGDAQGTATAESQLKEDSSKTCATGTAFRMSSEGAKHYEDFWLGPQPLASASRIRLTMTTGQLLKATVLVPKLPMREENTYFSEIWFDACDEVASPFES</sequence>
<dbReference type="EMBL" id="CAMXCT010001027">
    <property type="protein sequence ID" value="CAI3985906.1"/>
    <property type="molecule type" value="Genomic_DNA"/>
</dbReference>
<dbReference type="AlphaFoldDB" id="A0A9P1C6I3"/>
<proteinExistence type="predicted"/>
<keyword evidence="1" id="KW-0732">Signal</keyword>
<keyword evidence="4" id="KW-1185">Reference proteome</keyword>
<comment type="caution">
    <text evidence="2">The sequence shown here is derived from an EMBL/GenBank/DDBJ whole genome shotgun (WGS) entry which is preliminary data.</text>
</comment>
<dbReference type="EMBL" id="CAMXCT030001027">
    <property type="protein sequence ID" value="CAL4773218.1"/>
    <property type="molecule type" value="Genomic_DNA"/>
</dbReference>
<feature type="chain" id="PRO_5043270165" evidence="1">
    <location>
        <begin position="24"/>
        <end position="200"/>
    </location>
</feature>
<evidence type="ECO:0000313" key="4">
    <source>
        <dbReference type="Proteomes" id="UP001152797"/>
    </source>
</evidence>
<evidence type="ECO:0000313" key="3">
    <source>
        <dbReference type="EMBL" id="CAL1139281.1"/>
    </source>
</evidence>
<dbReference type="Proteomes" id="UP001152797">
    <property type="component" value="Unassembled WGS sequence"/>
</dbReference>
<feature type="signal peptide" evidence="1">
    <location>
        <begin position="1"/>
        <end position="23"/>
    </location>
</feature>
<organism evidence="2">
    <name type="scientific">Cladocopium goreaui</name>
    <dbReference type="NCBI Taxonomy" id="2562237"/>
    <lineage>
        <taxon>Eukaryota</taxon>
        <taxon>Sar</taxon>
        <taxon>Alveolata</taxon>
        <taxon>Dinophyceae</taxon>
        <taxon>Suessiales</taxon>
        <taxon>Symbiodiniaceae</taxon>
        <taxon>Cladocopium</taxon>
    </lineage>
</organism>
<evidence type="ECO:0000256" key="1">
    <source>
        <dbReference type="SAM" id="SignalP"/>
    </source>
</evidence>
<protein>
    <submittedName>
        <fullName evidence="2">Uncharacterized protein</fullName>
    </submittedName>
</protein>
<evidence type="ECO:0000313" key="2">
    <source>
        <dbReference type="EMBL" id="CAI3985906.1"/>
    </source>
</evidence>
<name>A0A9P1C6I3_9DINO</name>
<dbReference type="EMBL" id="CAMXCT020001027">
    <property type="protein sequence ID" value="CAL1139281.1"/>
    <property type="molecule type" value="Genomic_DNA"/>
</dbReference>
<reference evidence="3" key="2">
    <citation type="submission" date="2024-04" db="EMBL/GenBank/DDBJ databases">
        <authorList>
            <person name="Chen Y."/>
            <person name="Shah S."/>
            <person name="Dougan E. K."/>
            <person name="Thang M."/>
            <person name="Chan C."/>
        </authorList>
    </citation>
    <scope>NUCLEOTIDE SEQUENCE [LARGE SCALE GENOMIC DNA]</scope>
</reference>
<reference evidence="2" key="1">
    <citation type="submission" date="2022-10" db="EMBL/GenBank/DDBJ databases">
        <authorList>
            <person name="Chen Y."/>
            <person name="Dougan E. K."/>
            <person name="Chan C."/>
            <person name="Rhodes N."/>
            <person name="Thang M."/>
        </authorList>
    </citation>
    <scope>NUCLEOTIDE SEQUENCE</scope>
</reference>